<dbReference type="AlphaFoldDB" id="A0A6P5A7A3"/>
<reference evidence="3" key="1">
    <citation type="submission" date="2025-08" db="UniProtKB">
        <authorList>
            <consortium name="RefSeq"/>
        </authorList>
    </citation>
    <scope>IDENTIFICATION</scope>
    <source>
        <tissue evidence="3">Gonad</tissue>
    </source>
</reference>
<dbReference type="Pfam" id="PF10166">
    <property type="entry name" value="DUF2368"/>
    <property type="match status" value="1"/>
</dbReference>
<evidence type="ECO:0000313" key="2">
    <source>
        <dbReference type="Proteomes" id="UP000515135"/>
    </source>
</evidence>
<name>A0A6P5A7A3_BRABE</name>
<feature type="transmembrane region" description="Helical" evidence="1">
    <location>
        <begin position="53"/>
        <end position="73"/>
    </location>
</feature>
<keyword evidence="1" id="KW-0812">Transmembrane</keyword>
<dbReference type="InterPro" id="IPR019319">
    <property type="entry name" value="Plg-R(KT)"/>
</dbReference>
<keyword evidence="2" id="KW-1185">Reference proteome</keyword>
<evidence type="ECO:0000256" key="1">
    <source>
        <dbReference type="SAM" id="Phobius"/>
    </source>
</evidence>
<feature type="transmembrane region" description="Helical" evidence="1">
    <location>
        <begin position="79"/>
        <end position="98"/>
    </location>
</feature>
<gene>
    <name evidence="3" type="primary">LOC109483545</name>
</gene>
<sequence length="143" mass="16197">MGSIVGKAMDDNLAKMQAFQLNTMQMQLERQLQMQNQMRERMMAMQISRARETLNYFGAFYALVAVGGLGATLKRKTPAPILPLVPLTFILAYQYDMAYGTMIQRMREGSEHIISDEYNLLNLPAGLPTFETIEAARLKQKGE</sequence>
<evidence type="ECO:0000313" key="3">
    <source>
        <dbReference type="RefSeq" id="XP_019642139.1"/>
    </source>
</evidence>
<dbReference type="GO" id="GO:0005886">
    <property type="term" value="C:plasma membrane"/>
    <property type="evidence" value="ECO:0007669"/>
    <property type="project" value="InterPro"/>
</dbReference>
<dbReference type="KEGG" id="bbel:109483545"/>
<accession>A0A6P5A7A3</accession>
<dbReference type="RefSeq" id="XP_019642139.1">
    <property type="nucleotide sequence ID" value="XM_019786580.1"/>
</dbReference>
<dbReference type="OrthoDB" id="10256697at2759"/>
<protein>
    <submittedName>
        <fullName evidence="3">Plasminogen receptor (KT)-like</fullName>
    </submittedName>
</protein>
<dbReference type="GeneID" id="109483545"/>
<proteinExistence type="predicted"/>
<keyword evidence="1" id="KW-0472">Membrane</keyword>
<organism evidence="2 3">
    <name type="scientific">Branchiostoma belcheri</name>
    <name type="common">Amphioxus</name>
    <dbReference type="NCBI Taxonomy" id="7741"/>
    <lineage>
        <taxon>Eukaryota</taxon>
        <taxon>Metazoa</taxon>
        <taxon>Chordata</taxon>
        <taxon>Cephalochordata</taxon>
        <taxon>Leptocardii</taxon>
        <taxon>Amphioxiformes</taxon>
        <taxon>Branchiostomatidae</taxon>
        <taxon>Branchiostoma</taxon>
    </lineage>
</organism>
<dbReference type="PANTHER" id="PTHR13411">
    <property type="entry name" value="PLASMINOGEN RECEPTOR (KT)"/>
    <property type="match status" value="1"/>
</dbReference>
<dbReference type="PANTHER" id="PTHR13411:SF6">
    <property type="entry name" value="PLASMINOGEN RECEPTOR (KT)"/>
    <property type="match status" value="1"/>
</dbReference>
<dbReference type="Proteomes" id="UP000515135">
    <property type="component" value="Unplaced"/>
</dbReference>
<keyword evidence="1" id="KW-1133">Transmembrane helix</keyword>